<accession>A0A1I8FRX4</accession>
<name>A0A1I8FRX4_9PLAT</name>
<keyword evidence="2" id="KW-1133">Transmembrane helix</keyword>
<organism evidence="3 4">
    <name type="scientific">Macrostomum lignano</name>
    <dbReference type="NCBI Taxonomy" id="282301"/>
    <lineage>
        <taxon>Eukaryota</taxon>
        <taxon>Metazoa</taxon>
        <taxon>Spiralia</taxon>
        <taxon>Lophotrochozoa</taxon>
        <taxon>Platyhelminthes</taxon>
        <taxon>Rhabditophora</taxon>
        <taxon>Macrostomorpha</taxon>
        <taxon>Macrostomida</taxon>
        <taxon>Macrostomidae</taxon>
        <taxon>Macrostomum</taxon>
    </lineage>
</organism>
<feature type="compositionally biased region" description="Low complexity" evidence="1">
    <location>
        <begin position="145"/>
        <end position="166"/>
    </location>
</feature>
<keyword evidence="3" id="KW-1185">Reference proteome</keyword>
<keyword evidence="2" id="KW-0472">Membrane</keyword>
<feature type="transmembrane region" description="Helical" evidence="2">
    <location>
        <begin position="30"/>
        <end position="56"/>
    </location>
</feature>
<evidence type="ECO:0000256" key="1">
    <source>
        <dbReference type="SAM" id="MobiDB-lite"/>
    </source>
</evidence>
<keyword evidence="2" id="KW-0812">Transmembrane</keyword>
<dbReference type="Proteomes" id="UP000095280">
    <property type="component" value="Unplaced"/>
</dbReference>
<dbReference type="WBParaSite" id="maker-unitig_45181-snap-gene-0.2-mRNA-1">
    <property type="protein sequence ID" value="maker-unitig_45181-snap-gene-0.2-mRNA-1"/>
    <property type="gene ID" value="maker-unitig_45181-snap-gene-0.2"/>
</dbReference>
<evidence type="ECO:0000313" key="3">
    <source>
        <dbReference type="Proteomes" id="UP000095280"/>
    </source>
</evidence>
<reference evidence="4" key="1">
    <citation type="submission" date="2016-11" db="UniProtKB">
        <authorList>
            <consortium name="WormBaseParasite"/>
        </authorList>
    </citation>
    <scope>IDENTIFICATION</scope>
</reference>
<proteinExistence type="predicted"/>
<sequence>MRTRCRRSISSKLPQYTAGSQYTRYRSPTVFGTVAAVGFFGMSVGFTLIICSFIVYSSSRVWGQHPGPRRSAAADCRERTAHSCRSASLLQGTGLEGSSLTVLYASAPPSSCAAGAQGQLLPCRHRSSRRLEWQRQQRRRKKSAGRGSCSPPSPAPRARAYGAGRPTPSTELLMECTAHACLTPTDLTREHRAAHGVPEPAHACLTPTDLTREHRAAHGVPEPAHACLTPTDLTREHRAAHGVPEPPTPLQFEASPLPPGASRRGGIRSLTLSMALASSKPLILWCGLKPPTAAGEGHGMDSRPPLSTPVGSMPLGVSPLSSSTDSDSSRSTVKTAGHFANGANLVTNHLLAGRHGVRWG</sequence>
<dbReference type="AlphaFoldDB" id="A0A1I8FRX4"/>
<feature type="region of interest" description="Disordered" evidence="1">
    <location>
        <begin position="126"/>
        <end position="169"/>
    </location>
</feature>
<protein>
    <submittedName>
        <fullName evidence="4">Protein shisa-7</fullName>
    </submittedName>
</protein>
<feature type="region of interest" description="Disordered" evidence="1">
    <location>
        <begin position="294"/>
        <end position="333"/>
    </location>
</feature>
<evidence type="ECO:0000256" key="2">
    <source>
        <dbReference type="SAM" id="Phobius"/>
    </source>
</evidence>
<feature type="compositionally biased region" description="Low complexity" evidence="1">
    <location>
        <begin position="321"/>
        <end position="332"/>
    </location>
</feature>
<evidence type="ECO:0000313" key="4">
    <source>
        <dbReference type="WBParaSite" id="maker-unitig_45181-snap-gene-0.2-mRNA-1"/>
    </source>
</evidence>